<dbReference type="InterPro" id="IPR041120">
    <property type="entry name" value="PIN_9"/>
</dbReference>
<proteinExistence type="predicted"/>
<accession>A0A0H1QZX5</accession>
<dbReference type="Proteomes" id="UP000035301">
    <property type="component" value="Unassembled WGS sequence"/>
</dbReference>
<keyword evidence="3" id="KW-1185">Reference proteome</keyword>
<gene>
    <name evidence="2" type="ORF">SZ63_05520</name>
</gene>
<sequence>MAADRHGCSGRVRVLLDTNALLMPAQFGIDLYDELMGLFGDFEPVTLEEVVGELSGLARGRGRDAAAARVGLAMARRSTVVPSGSAAEHVDDRVIEYARREGCIVVTNDRELRNALLREGIDVVSMRRGRTLELMRG</sequence>
<dbReference type="PATRIC" id="fig|1550566.3.peg.1188"/>
<dbReference type="InterPro" id="IPR002716">
    <property type="entry name" value="PIN_dom"/>
</dbReference>
<protein>
    <submittedName>
        <fullName evidence="2">Nucleotide-binding protein</fullName>
    </submittedName>
</protein>
<evidence type="ECO:0000259" key="1">
    <source>
        <dbReference type="SMART" id="SM00670"/>
    </source>
</evidence>
<feature type="domain" description="PIN" evidence="1">
    <location>
        <begin position="12"/>
        <end position="114"/>
    </location>
</feature>
<dbReference type="Gene3D" id="3.40.50.1010">
    <property type="entry name" value="5'-nuclease"/>
    <property type="match status" value="1"/>
</dbReference>
<dbReference type="CDD" id="cd09879">
    <property type="entry name" value="PIN_VapC_AF0591-like"/>
    <property type="match status" value="1"/>
</dbReference>
<dbReference type="InterPro" id="IPR029060">
    <property type="entry name" value="PIN-like_dom_sf"/>
</dbReference>
<evidence type="ECO:0000313" key="2">
    <source>
        <dbReference type="EMBL" id="KLK88475.1"/>
    </source>
</evidence>
<evidence type="ECO:0000313" key="3">
    <source>
        <dbReference type="Proteomes" id="UP000035301"/>
    </source>
</evidence>
<dbReference type="SMART" id="SM00670">
    <property type="entry name" value="PINc"/>
    <property type="match status" value="1"/>
</dbReference>
<comment type="caution">
    <text evidence="2">The sequence shown here is derived from an EMBL/GenBank/DDBJ whole genome shotgun (WGS) entry which is preliminary data.</text>
</comment>
<organism evidence="2 3">
    <name type="scientific">Methanoculleus sediminis</name>
    <dbReference type="NCBI Taxonomy" id="1550566"/>
    <lineage>
        <taxon>Archaea</taxon>
        <taxon>Methanobacteriati</taxon>
        <taxon>Methanobacteriota</taxon>
        <taxon>Stenosarchaea group</taxon>
        <taxon>Methanomicrobia</taxon>
        <taxon>Methanomicrobiales</taxon>
        <taxon>Methanomicrobiaceae</taxon>
        <taxon>Methanoculleus</taxon>
    </lineage>
</organism>
<name>A0A0H1QZX5_9EURY</name>
<dbReference type="STRING" id="1550566.SZ63_05520"/>
<dbReference type="Pfam" id="PF18477">
    <property type="entry name" value="PIN_9"/>
    <property type="match status" value="1"/>
</dbReference>
<reference evidence="2 3" key="1">
    <citation type="journal article" date="2015" name="Int. J. Syst. Evol. Microbiol.">
        <title>Methanoculleus sediminis sp. nov., a methanogen from sediments near a submarine mud volcano.</title>
        <authorList>
            <person name="Chen S.C."/>
            <person name="Chen M.F."/>
            <person name="Lai M.C."/>
            <person name="Weng C.Y."/>
            <person name="Wu S.Y."/>
            <person name="Lin S."/>
            <person name="Yang T.F."/>
            <person name="Chen P.C."/>
        </authorList>
    </citation>
    <scope>NUCLEOTIDE SEQUENCE [LARGE SCALE GENOMIC DNA]</scope>
    <source>
        <strain evidence="2 3">S3Fa</strain>
    </source>
</reference>
<dbReference type="OrthoDB" id="15280at2157"/>
<dbReference type="AlphaFoldDB" id="A0A0H1QZX5"/>
<dbReference type="EMBL" id="JXOJ01000002">
    <property type="protein sequence ID" value="KLK88475.1"/>
    <property type="molecule type" value="Genomic_DNA"/>
</dbReference>
<dbReference type="SUPFAM" id="SSF88723">
    <property type="entry name" value="PIN domain-like"/>
    <property type="match status" value="1"/>
</dbReference>